<name>A0ABD5YTB8_9EURY</name>
<comment type="caution">
    <text evidence="3">The sequence shown here is derived from an EMBL/GenBank/DDBJ whole genome shotgun (WGS) entry which is preliminary data.</text>
</comment>
<gene>
    <name evidence="3" type="ORF">ACFQL7_14675</name>
</gene>
<evidence type="ECO:0000313" key="3">
    <source>
        <dbReference type="EMBL" id="MFC7190943.1"/>
    </source>
</evidence>
<reference evidence="3 4" key="1">
    <citation type="journal article" date="2019" name="Int. J. Syst. Evol. Microbiol.">
        <title>The Global Catalogue of Microorganisms (GCM) 10K type strain sequencing project: providing services to taxonomists for standard genome sequencing and annotation.</title>
        <authorList>
            <consortium name="The Broad Institute Genomics Platform"/>
            <consortium name="The Broad Institute Genome Sequencing Center for Infectious Disease"/>
            <person name="Wu L."/>
            <person name="Ma J."/>
        </authorList>
    </citation>
    <scope>NUCLEOTIDE SEQUENCE [LARGE SCALE GENOMIC DNA]</scope>
    <source>
        <strain evidence="3 4">RDMS1</strain>
    </source>
</reference>
<dbReference type="AlphaFoldDB" id="A0ABD5YTB8"/>
<proteinExistence type="predicted"/>
<dbReference type="NCBIfam" id="NF045517">
    <property type="entry name" value="halo_surf_dom"/>
    <property type="match status" value="1"/>
</dbReference>
<dbReference type="EMBL" id="JBHTAX010000001">
    <property type="protein sequence ID" value="MFC7190943.1"/>
    <property type="molecule type" value="Genomic_DNA"/>
</dbReference>
<feature type="domain" description="DUF7282" evidence="2">
    <location>
        <begin position="230"/>
        <end position="344"/>
    </location>
</feature>
<dbReference type="RefSeq" id="WP_390205910.1">
    <property type="nucleotide sequence ID" value="NZ_JBHTAX010000001.1"/>
</dbReference>
<evidence type="ECO:0000259" key="2">
    <source>
        <dbReference type="Pfam" id="PF23951"/>
    </source>
</evidence>
<dbReference type="Pfam" id="PF23951">
    <property type="entry name" value="DUF7282"/>
    <property type="match status" value="1"/>
</dbReference>
<dbReference type="Proteomes" id="UP001596417">
    <property type="component" value="Unassembled WGS sequence"/>
</dbReference>
<organism evidence="3 4">
    <name type="scientific">Halocatena marina</name>
    <dbReference type="NCBI Taxonomy" id="2934937"/>
    <lineage>
        <taxon>Archaea</taxon>
        <taxon>Methanobacteriati</taxon>
        <taxon>Methanobacteriota</taxon>
        <taxon>Stenosarchaea group</taxon>
        <taxon>Halobacteria</taxon>
        <taxon>Halobacteriales</taxon>
        <taxon>Natronomonadaceae</taxon>
        <taxon>Halocatena</taxon>
    </lineage>
</organism>
<dbReference type="InterPro" id="IPR055706">
    <property type="entry name" value="Slg1/2_DUF7282"/>
</dbReference>
<evidence type="ECO:0000313" key="4">
    <source>
        <dbReference type="Proteomes" id="UP001596417"/>
    </source>
</evidence>
<accession>A0ABD5YTB8</accession>
<feature type="compositionally biased region" description="Polar residues" evidence="1">
    <location>
        <begin position="354"/>
        <end position="374"/>
    </location>
</feature>
<keyword evidence="4" id="KW-1185">Reference proteome</keyword>
<protein>
    <submittedName>
        <fullName evidence="3">BGTF surface domain-containing protein</fullName>
    </submittedName>
</protein>
<evidence type="ECO:0000256" key="1">
    <source>
        <dbReference type="SAM" id="MobiDB-lite"/>
    </source>
</evidence>
<sequence length="454" mass="47674">MDDQTIAIDDALILRLSSTELSNAIASGNGSSGTNAERLLELEQSGDIDIDITQTNDDDAKRLDLGATVENGGLKVLHAGSVLYIVIDTERAEFKRGEQTVDAAPDDQFEVTVTGNETSVSADFEIEPRAASFDTTDDQGTIAVKAETNQTVSGETTVAPGTYLTIRAQSDKRSSFVITRTTSVESDGTFDLDFDFTNVTKGTSFDLTIPNQGFEDNASTAGIVQRPSTASVSVNNQNIGANETQTIVVRSVNLSEGGFITVHDRSFFDTENETKPAQSLRGAKYIRPGLQNNTSIELDIPYKRSGTVVVVPYHDTNGNHELDITTGDEPYVGADGGPIANSANASVGDGIGQGTTTELDPQNETVPSVPSPVNGTDDYALPNGSDGTGTHALDGATGSNEDGERGDESNIGNKKTTLKADGTTETDGPGFGLAAGVVAIGVITLLSAHRTREN</sequence>
<feature type="region of interest" description="Disordered" evidence="1">
    <location>
        <begin position="338"/>
        <end position="427"/>
    </location>
</feature>